<sequence>MCQLVGVSRSAYYDYVRCTDNCSADPYHEEIVETVRGIANSSNHSYGSRRIGKALNALGYPVGRWKARSLMREAGVQVRYRKKYKVTTDSNH</sequence>
<accession>A0A5D3YH15</accession>
<dbReference type="PANTHER" id="PTHR46889">
    <property type="entry name" value="TRANSPOSASE INSF FOR INSERTION SEQUENCE IS3B-RELATED"/>
    <property type="match status" value="1"/>
</dbReference>
<evidence type="ECO:0000259" key="1">
    <source>
        <dbReference type="Pfam" id="PF13276"/>
    </source>
</evidence>
<dbReference type="Pfam" id="PF13276">
    <property type="entry name" value="HTH_21"/>
    <property type="match status" value="1"/>
</dbReference>
<reference evidence="2 3" key="1">
    <citation type="submission" date="2019-07" db="EMBL/GenBank/DDBJ databases">
        <title>Active sludge and wastewater microbial communities from Klosterneuburg, Austria.</title>
        <authorList>
            <person name="Wagner M."/>
        </authorList>
    </citation>
    <scope>NUCLEOTIDE SEQUENCE [LARGE SCALE GENOMIC DNA]</scope>
    <source>
        <strain evidence="2 3">Nm2</strain>
    </source>
</reference>
<dbReference type="AlphaFoldDB" id="A0A5D3YH15"/>
<dbReference type="InterPro" id="IPR050900">
    <property type="entry name" value="Transposase_IS3/IS150/IS904"/>
</dbReference>
<gene>
    <name evidence="2" type="ORF">BCL69_101852</name>
</gene>
<dbReference type="EMBL" id="VNHT01000018">
    <property type="protein sequence ID" value="TYP89277.1"/>
    <property type="molecule type" value="Genomic_DNA"/>
</dbReference>
<feature type="domain" description="HTH-like" evidence="1">
    <location>
        <begin position="29"/>
        <end position="84"/>
    </location>
</feature>
<name>A0A5D3YH15_9PROT</name>
<evidence type="ECO:0000313" key="2">
    <source>
        <dbReference type="EMBL" id="TYP89277.1"/>
    </source>
</evidence>
<dbReference type="PANTHER" id="PTHR46889:SF4">
    <property type="entry name" value="TRANSPOSASE INSO FOR INSERTION SEQUENCE ELEMENT IS911B-RELATED"/>
    <property type="match status" value="1"/>
</dbReference>
<dbReference type="InterPro" id="IPR025948">
    <property type="entry name" value="HTH-like_dom"/>
</dbReference>
<protein>
    <submittedName>
        <fullName evidence="2">Helix-turn-helix protein</fullName>
    </submittedName>
</protein>
<proteinExistence type="predicted"/>
<evidence type="ECO:0000313" key="3">
    <source>
        <dbReference type="Proteomes" id="UP000324176"/>
    </source>
</evidence>
<organism evidence="2 3">
    <name type="scientific">Nitrosomonas communis</name>
    <dbReference type="NCBI Taxonomy" id="44574"/>
    <lineage>
        <taxon>Bacteria</taxon>
        <taxon>Pseudomonadati</taxon>
        <taxon>Pseudomonadota</taxon>
        <taxon>Betaproteobacteria</taxon>
        <taxon>Nitrosomonadales</taxon>
        <taxon>Nitrosomonadaceae</taxon>
        <taxon>Nitrosomonas</taxon>
    </lineage>
</organism>
<comment type="caution">
    <text evidence="2">The sequence shown here is derived from an EMBL/GenBank/DDBJ whole genome shotgun (WGS) entry which is preliminary data.</text>
</comment>
<dbReference type="Proteomes" id="UP000324176">
    <property type="component" value="Unassembled WGS sequence"/>
</dbReference>